<dbReference type="InterPro" id="IPR046828">
    <property type="entry name" value="RepSA"/>
</dbReference>
<dbReference type="AlphaFoldDB" id="A0A2T2Z1T1"/>
<accession>A0A2T2Z1T1</accession>
<proteinExistence type="predicted"/>
<gene>
    <name evidence="2" type="ORF">C8259_18650</name>
</gene>
<comment type="caution">
    <text evidence="2">The sequence shown here is derived from an EMBL/GenBank/DDBJ whole genome shotgun (WGS) entry which is preliminary data.</text>
</comment>
<evidence type="ECO:0000313" key="3">
    <source>
        <dbReference type="Proteomes" id="UP000241647"/>
    </source>
</evidence>
<name>A0A2T2Z1T1_9NOCA</name>
<feature type="compositionally biased region" description="Basic and acidic residues" evidence="1">
    <location>
        <begin position="159"/>
        <end position="171"/>
    </location>
</feature>
<protein>
    <submittedName>
        <fullName evidence="2">Replication initiator protein</fullName>
    </submittedName>
</protein>
<feature type="region of interest" description="Disordered" evidence="1">
    <location>
        <begin position="143"/>
        <end position="171"/>
    </location>
</feature>
<dbReference type="Pfam" id="PF20199">
    <property type="entry name" value="RepSA"/>
    <property type="match status" value="1"/>
</dbReference>
<reference evidence="2 3" key="1">
    <citation type="submission" date="2018-02" db="EMBL/GenBank/DDBJ databases">
        <title>8 Nocardia nova and 1 Nocardia cyriacigeorgica strain used for evolution to TMP-SMX.</title>
        <authorList>
            <person name="Mehta H."/>
            <person name="Weng J."/>
            <person name="Shamoo Y."/>
        </authorList>
    </citation>
    <scope>NUCLEOTIDE SEQUENCE [LARGE SCALE GENOMIC DNA]</scope>
    <source>
        <strain evidence="2 3">ATCC 33727</strain>
    </source>
</reference>
<organism evidence="2 3">
    <name type="scientific">Nocardia nova</name>
    <dbReference type="NCBI Taxonomy" id="37330"/>
    <lineage>
        <taxon>Bacteria</taxon>
        <taxon>Bacillati</taxon>
        <taxon>Actinomycetota</taxon>
        <taxon>Actinomycetes</taxon>
        <taxon>Mycobacteriales</taxon>
        <taxon>Nocardiaceae</taxon>
        <taxon>Nocardia</taxon>
    </lineage>
</organism>
<dbReference type="EMBL" id="PYHS01000009">
    <property type="protein sequence ID" value="PSR61714.1"/>
    <property type="molecule type" value="Genomic_DNA"/>
</dbReference>
<sequence length="550" mass="61956">MTAQQRRSIPNLVEIAQATAEKFDVCQRPIPMRIEDPKTGTITYEGAPCKSTMESVCPACAKANRALRIQQCREGWHIASEPVEYKPEPTEAQTAIIAARSDLAEQYRAAVADGDEDAAAGIKEVVADLDAELRELGVRGRLPSLDETGKDRRRRSTRRRQDVPDLPRRKVEKRTVGKEIGGYLSSMFVTLTMPSYGRINQDGATDDKGKLCSDGSPVHPGTYDYQRQARDAVFFSKLVDRWIQNLRRAVGWDVQYFAVVEPQKRGAPHLHILIRGAISRELLKQVTAATYHQVWWPRFDQENRVYGGDFQPVWDHRQATFVDPTTHQPLTFWDDALDILDSVDDLEPAHVVRFGTQMDRQHIKGVIAEKAGKTIGYVTKYLVKSISEIIEPRSDRAADHYDRLHAELQNVPCSPRCPVWLEYGIVPQGATGKTIPGRCKGKAHRRDTLGMPGRRVLVSRRWTGKTLPDHKADRAEFVRQLLAEVGIQRPDTSHLRITPVEPGDKQRPLREHLIMGAIAKRTKWRAEYLRAQLALGPDGSQKTSAIQPAA</sequence>
<evidence type="ECO:0000313" key="2">
    <source>
        <dbReference type="EMBL" id="PSR61714.1"/>
    </source>
</evidence>
<dbReference type="Proteomes" id="UP000241647">
    <property type="component" value="Unassembled WGS sequence"/>
</dbReference>
<evidence type="ECO:0000256" key="1">
    <source>
        <dbReference type="SAM" id="MobiDB-lite"/>
    </source>
</evidence>